<evidence type="ECO:0000259" key="1">
    <source>
        <dbReference type="Pfam" id="PF24731"/>
    </source>
</evidence>
<dbReference type="EMBL" id="JADBRO010000017">
    <property type="protein sequence ID" value="MBE4855631.1"/>
    <property type="molecule type" value="Genomic_DNA"/>
</dbReference>
<keyword evidence="3" id="KW-1185">Reference proteome</keyword>
<accession>A0ABR9QA55</accession>
<comment type="caution">
    <text evidence="2">The sequence shown here is derived from an EMBL/GenBank/DDBJ whole genome shotgun (WGS) entry which is preliminary data.</text>
</comment>
<evidence type="ECO:0000313" key="2">
    <source>
        <dbReference type="EMBL" id="MBE4855631.1"/>
    </source>
</evidence>
<dbReference type="RefSeq" id="WP_193355499.1">
    <property type="nucleotide sequence ID" value="NZ_JADBRO010000017.1"/>
</dbReference>
<dbReference type="Proteomes" id="UP001296720">
    <property type="component" value="Unassembled WGS sequence"/>
</dbReference>
<dbReference type="InterPro" id="IPR056100">
    <property type="entry name" value="DUF7683"/>
</dbReference>
<proteinExistence type="predicted"/>
<name>A0ABR9QA55_9ENTR</name>
<sequence length="84" mass="9384">MKIVYTIDVYSKETEALLSEIEVPFEKATEMADILGLNANDREEFVCGIGVYNLTKNQALQFELLVGKTFYSDDVTLQISGGEI</sequence>
<gene>
    <name evidence="2" type="ORF">IM311_16330</name>
</gene>
<protein>
    <recommendedName>
        <fullName evidence="1">DUF7683 domain-containing protein</fullName>
    </recommendedName>
</protein>
<feature type="domain" description="DUF7683" evidence="1">
    <location>
        <begin position="5"/>
        <end position="79"/>
    </location>
</feature>
<reference evidence="2 3" key="1">
    <citation type="submission" date="2020-10" db="EMBL/GenBank/DDBJ databases">
        <title>High risk of septic shock deaths with Enterobacter bugandensis among Enterobacter cloacae complex isolates that physiologically colonize newborns in neonatal intensive care unit bis.</title>
        <authorList>
            <person name="Girlich D."/>
            <person name="Ouzani S."/>
            <person name="Emeraud C."/>
            <person name="Bonnin R.A."/>
            <person name="Gauthier L."/>
            <person name="Le Sache N."/>
            <person name="Mokhtari M."/>
            <person name="Langlois I."/>
            <person name="Begasse C."/>
            <person name="Arangia N."/>
            <person name="Fournier S."/>
            <person name="Fortineau N."/>
            <person name="Naas T."/>
            <person name="Dortet L."/>
        </authorList>
    </citation>
    <scope>NUCLEOTIDE SEQUENCE [LARGE SCALE GENOMIC DNA]</scope>
    <source>
        <strain evidence="2 3">P40RS</strain>
    </source>
</reference>
<evidence type="ECO:0000313" key="3">
    <source>
        <dbReference type="Proteomes" id="UP001296720"/>
    </source>
</evidence>
<organism evidence="2 3">
    <name type="scientific">Enterobacter pasteurii</name>
    <dbReference type="NCBI Taxonomy" id="3029761"/>
    <lineage>
        <taxon>Bacteria</taxon>
        <taxon>Pseudomonadati</taxon>
        <taxon>Pseudomonadota</taxon>
        <taxon>Gammaproteobacteria</taxon>
        <taxon>Enterobacterales</taxon>
        <taxon>Enterobacteriaceae</taxon>
        <taxon>Enterobacter</taxon>
        <taxon>Enterobacter cloacae complex</taxon>
    </lineage>
</organism>
<dbReference type="Pfam" id="PF24731">
    <property type="entry name" value="DUF7683"/>
    <property type="match status" value="1"/>
</dbReference>